<proteinExistence type="predicted"/>
<evidence type="ECO:0000313" key="2">
    <source>
        <dbReference type="EMBL" id="KAK9995936.1"/>
    </source>
</evidence>
<organism evidence="2 3">
    <name type="scientific">Lithocarpus litseifolius</name>
    <dbReference type="NCBI Taxonomy" id="425828"/>
    <lineage>
        <taxon>Eukaryota</taxon>
        <taxon>Viridiplantae</taxon>
        <taxon>Streptophyta</taxon>
        <taxon>Embryophyta</taxon>
        <taxon>Tracheophyta</taxon>
        <taxon>Spermatophyta</taxon>
        <taxon>Magnoliopsida</taxon>
        <taxon>eudicotyledons</taxon>
        <taxon>Gunneridae</taxon>
        <taxon>Pentapetalae</taxon>
        <taxon>rosids</taxon>
        <taxon>fabids</taxon>
        <taxon>Fagales</taxon>
        <taxon>Fagaceae</taxon>
        <taxon>Lithocarpus</taxon>
    </lineage>
</organism>
<name>A0AAW2CDM5_9ROSI</name>
<dbReference type="AlphaFoldDB" id="A0AAW2CDM5"/>
<dbReference type="InterPro" id="IPR002156">
    <property type="entry name" value="RNaseH_domain"/>
</dbReference>
<dbReference type="GO" id="GO:0004523">
    <property type="term" value="F:RNA-DNA hybrid ribonuclease activity"/>
    <property type="evidence" value="ECO:0007669"/>
    <property type="project" value="InterPro"/>
</dbReference>
<reference evidence="2 3" key="1">
    <citation type="submission" date="2024-01" db="EMBL/GenBank/DDBJ databases">
        <title>A telomere-to-telomere, gap-free genome of sweet tea (Lithocarpus litseifolius).</title>
        <authorList>
            <person name="Zhou J."/>
        </authorList>
    </citation>
    <scope>NUCLEOTIDE SEQUENCE [LARGE SCALE GENOMIC DNA]</scope>
    <source>
        <strain evidence="2">Zhou-2022a</strain>
        <tissue evidence="2">Leaf</tissue>
    </source>
</reference>
<dbReference type="GO" id="GO:0003676">
    <property type="term" value="F:nucleic acid binding"/>
    <property type="evidence" value="ECO:0007669"/>
    <property type="project" value="InterPro"/>
</dbReference>
<comment type="caution">
    <text evidence="2">The sequence shown here is derived from an EMBL/GenBank/DDBJ whole genome shotgun (WGS) entry which is preliminary data.</text>
</comment>
<evidence type="ECO:0000259" key="1">
    <source>
        <dbReference type="Pfam" id="PF13456"/>
    </source>
</evidence>
<dbReference type="Proteomes" id="UP001459277">
    <property type="component" value="Unassembled WGS sequence"/>
</dbReference>
<keyword evidence="3" id="KW-1185">Reference proteome</keyword>
<feature type="domain" description="RNase H type-1" evidence="1">
    <location>
        <begin position="169"/>
        <end position="264"/>
    </location>
</feature>
<gene>
    <name evidence="2" type="ORF">SO802_020622</name>
</gene>
<protein>
    <recommendedName>
        <fullName evidence="1">RNase H type-1 domain-containing protein</fullName>
    </recommendedName>
</protein>
<accession>A0AAW2CDM5</accession>
<dbReference type="EMBL" id="JAZDWU010000007">
    <property type="protein sequence ID" value="KAK9995936.1"/>
    <property type="molecule type" value="Genomic_DNA"/>
</dbReference>
<sequence>MPIPKGASWASQSIFECKNVISKGLCHKIGNGLNTWIFENPWVPNEPGFIPQARSSISIDVHLVTDLIDQDIKQWDKGKLSILFQPPTCDWAVQLRLIALWPLYMSKLSSLSILDWIKVILNPKSMLGLNEESVKDFQLYATILCDHLWMARNKARVKGSKSNPTDLSSEEKTTVAVVGRDTASNLLLAWSEQFESGNSLLGEARAAWCAMRCAMNEEVKNIILEGDAWNVIEPLKKLDVAPHWSIRSIFEDILYFTNCFQMLNFLLFIENVMYLHICMEGDA</sequence>
<dbReference type="Pfam" id="PF13456">
    <property type="entry name" value="RVT_3"/>
    <property type="match status" value="1"/>
</dbReference>
<evidence type="ECO:0000313" key="3">
    <source>
        <dbReference type="Proteomes" id="UP001459277"/>
    </source>
</evidence>